<reference evidence="1 2" key="1">
    <citation type="submission" date="2020-04" db="EMBL/GenBank/DDBJ databases">
        <title>Hymenobacter polaris sp. nov., isolated from Arctic soil.</title>
        <authorList>
            <person name="Dahal R.H."/>
        </authorList>
    </citation>
    <scope>NUCLEOTIDE SEQUENCE [LARGE SCALE GENOMIC DNA]</scope>
    <source>
        <strain evidence="1 2">RP-2-7</strain>
    </source>
</reference>
<name>A0A7Y0AFG9_9BACT</name>
<proteinExistence type="predicted"/>
<gene>
    <name evidence="1" type="ORF">HHL22_13445</name>
</gene>
<evidence type="ECO:0000313" key="2">
    <source>
        <dbReference type="Proteomes" id="UP000559626"/>
    </source>
</evidence>
<dbReference type="Proteomes" id="UP000559626">
    <property type="component" value="Unassembled WGS sequence"/>
</dbReference>
<accession>A0A7Y0AFG9</accession>
<organism evidence="1 2">
    <name type="scientific">Hymenobacter polaris</name>
    <dbReference type="NCBI Taxonomy" id="2682546"/>
    <lineage>
        <taxon>Bacteria</taxon>
        <taxon>Pseudomonadati</taxon>
        <taxon>Bacteroidota</taxon>
        <taxon>Cytophagia</taxon>
        <taxon>Cytophagales</taxon>
        <taxon>Hymenobacteraceae</taxon>
        <taxon>Hymenobacter</taxon>
    </lineage>
</organism>
<protein>
    <submittedName>
        <fullName evidence="1">Uncharacterized protein</fullName>
    </submittedName>
</protein>
<dbReference type="RefSeq" id="WP_169531874.1">
    <property type="nucleotide sequence ID" value="NZ_JABBGH010000002.1"/>
</dbReference>
<keyword evidence="2" id="KW-1185">Reference proteome</keyword>
<dbReference type="EMBL" id="JABBGH010000002">
    <property type="protein sequence ID" value="NML66212.1"/>
    <property type="molecule type" value="Genomic_DNA"/>
</dbReference>
<sequence>MDPSKALDFFATRRDLLSGFLFEYTLLLDERPEITDLFSFEAYVQFYFSFFVTHEQRLNNERLQREISRLRDHLPSALPNTLRVD</sequence>
<dbReference type="AlphaFoldDB" id="A0A7Y0AFG9"/>
<comment type="caution">
    <text evidence="1">The sequence shown here is derived from an EMBL/GenBank/DDBJ whole genome shotgun (WGS) entry which is preliminary data.</text>
</comment>
<evidence type="ECO:0000313" key="1">
    <source>
        <dbReference type="EMBL" id="NML66212.1"/>
    </source>
</evidence>